<keyword evidence="5" id="KW-0406">Ion transport</keyword>
<dbReference type="PANTHER" id="PTHR18966">
    <property type="entry name" value="IONOTROPIC GLUTAMATE RECEPTOR"/>
    <property type="match status" value="1"/>
</dbReference>
<keyword evidence="15" id="KW-1185">Reference proteome</keyword>
<evidence type="ECO:0000256" key="2">
    <source>
        <dbReference type="ARBA" id="ARBA00022448"/>
    </source>
</evidence>
<evidence type="ECO:0000256" key="8">
    <source>
        <dbReference type="ARBA" id="ARBA00023180"/>
    </source>
</evidence>
<keyword evidence="6 12" id="KW-0472">Membrane</keyword>
<dbReference type="Gene3D" id="1.10.287.70">
    <property type="match status" value="1"/>
</dbReference>
<organism evidence="14 15">
    <name type="scientific">Stylosanthes scabra</name>
    <dbReference type="NCBI Taxonomy" id="79078"/>
    <lineage>
        <taxon>Eukaryota</taxon>
        <taxon>Viridiplantae</taxon>
        <taxon>Streptophyta</taxon>
        <taxon>Embryophyta</taxon>
        <taxon>Tracheophyta</taxon>
        <taxon>Spermatophyta</taxon>
        <taxon>Magnoliopsida</taxon>
        <taxon>eudicotyledons</taxon>
        <taxon>Gunneridae</taxon>
        <taxon>Pentapetalae</taxon>
        <taxon>rosids</taxon>
        <taxon>fabids</taxon>
        <taxon>Fabales</taxon>
        <taxon>Fabaceae</taxon>
        <taxon>Papilionoideae</taxon>
        <taxon>50 kb inversion clade</taxon>
        <taxon>dalbergioids sensu lato</taxon>
        <taxon>Dalbergieae</taxon>
        <taxon>Pterocarpus clade</taxon>
        <taxon>Stylosanthes</taxon>
    </lineage>
</organism>
<feature type="transmembrane region" description="Helical" evidence="12">
    <location>
        <begin position="159"/>
        <end position="177"/>
    </location>
</feature>
<keyword evidence="8" id="KW-0325">Glycoprotein</keyword>
<feature type="domain" description="Ionotropic glutamate receptor C-terminal" evidence="13">
    <location>
        <begin position="30"/>
        <end position="390"/>
    </location>
</feature>
<evidence type="ECO:0000256" key="10">
    <source>
        <dbReference type="ARBA" id="ARBA00023303"/>
    </source>
</evidence>
<evidence type="ECO:0000256" key="4">
    <source>
        <dbReference type="ARBA" id="ARBA00022989"/>
    </source>
</evidence>
<dbReference type="InterPro" id="IPR015683">
    <property type="entry name" value="Ionotropic_Glu_rcpt"/>
</dbReference>
<evidence type="ECO:0000313" key="15">
    <source>
        <dbReference type="Proteomes" id="UP001341840"/>
    </source>
</evidence>
<keyword evidence="4 12" id="KW-1133">Transmembrane helix</keyword>
<accession>A0ABU6X4Y7</accession>
<evidence type="ECO:0000256" key="9">
    <source>
        <dbReference type="ARBA" id="ARBA00023286"/>
    </source>
</evidence>
<evidence type="ECO:0000256" key="3">
    <source>
        <dbReference type="ARBA" id="ARBA00022692"/>
    </source>
</evidence>
<protein>
    <recommendedName>
        <fullName evidence="13">Ionotropic glutamate receptor C-terminal domain-containing protein</fullName>
    </recommendedName>
</protein>
<dbReference type="Pfam" id="PF10613">
    <property type="entry name" value="Lig_chan-Glu_bd"/>
    <property type="match status" value="1"/>
</dbReference>
<dbReference type="Proteomes" id="UP001341840">
    <property type="component" value="Unassembled WGS sequence"/>
</dbReference>
<evidence type="ECO:0000259" key="13">
    <source>
        <dbReference type="SMART" id="SM00079"/>
    </source>
</evidence>
<feature type="compositionally biased region" description="Low complexity" evidence="11">
    <location>
        <begin position="459"/>
        <end position="469"/>
    </location>
</feature>
<sequence length="486" mass="55298">MANKRLSYVVAWVVMMFWVAWSMEETAAVKLRVGVPKKDGFTQFVKVVWDHDQHKYNVTGYCMDVFHGVLSILPFNVSLQIEPYVNQSGHSAGTYDQLVQQVPQKYDIVVGDITILANRSNYVDFTLPYTDSGVQMVVAAQQGRVQTMWTFMKPFSWDLWLTILLISIFIGSVILIMERKVINNNSLPPTDHDHQHQQQQLSPINFLWLPISQAVLPEREGVVKNCSRFVLMVWLVLAFVLMQSYTASLTSMLTVEQLQPSFLSVNDLREGDYYVGYQAESFVYDLLVYKWKFNSSRLRTYSTISEYHHALRIGSRGGGVSAIVDEVAYLKLFIHKYGSNYMIAGPTYRTDGFGFAFARNSSLTAAFSRGILNVSESEEMDKIEEKYFGKIMKNNGWEDQSSSTTSSSSPSSLTLYSFSGLFLITGIATFLALLVSETVIWRRPISMAREYSRKYLFRTSSSSQTQPTSSDDDSSTHHHHRMESSV</sequence>
<keyword evidence="7" id="KW-0675">Receptor</keyword>
<dbReference type="CDD" id="cd13686">
    <property type="entry name" value="GluR_Plant"/>
    <property type="match status" value="1"/>
</dbReference>
<evidence type="ECO:0000256" key="5">
    <source>
        <dbReference type="ARBA" id="ARBA00023065"/>
    </source>
</evidence>
<evidence type="ECO:0000313" key="14">
    <source>
        <dbReference type="EMBL" id="MED6191588.1"/>
    </source>
</evidence>
<dbReference type="InterPro" id="IPR001320">
    <property type="entry name" value="Iontro_rcpt_C"/>
</dbReference>
<dbReference type="SMART" id="SM00079">
    <property type="entry name" value="PBPe"/>
    <property type="match status" value="1"/>
</dbReference>
<evidence type="ECO:0000256" key="12">
    <source>
        <dbReference type="SAM" id="Phobius"/>
    </source>
</evidence>
<dbReference type="Gene3D" id="3.40.190.10">
    <property type="entry name" value="Periplasmic binding protein-like II"/>
    <property type="match status" value="2"/>
</dbReference>
<evidence type="ECO:0000256" key="7">
    <source>
        <dbReference type="ARBA" id="ARBA00023170"/>
    </source>
</evidence>
<evidence type="ECO:0000256" key="6">
    <source>
        <dbReference type="ARBA" id="ARBA00023136"/>
    </source>
</evidence>
<dbReference type="SUPFAM" id="SSF53850">
    <property type="entry name" value="Periplasmic binding protein-like II"/>
    <property type="match status" value="1"/>
</dbReference>
<gene>
    <name evidence="14" type="ORF">PIB30_001319</name>
</gene>
<keyword evidence="9" id="KW-1071">Ligand-gated ion channel</keyword>
<evidence type="ECO:0000256" key="11">
    <source>
        <dbReference type="SAM" id="MobiDB-lite"/>
    </source>
</evidence>
<feature type="transmembrane region" description="Helical" evidence="12">
    <location>
        <begin position="413"/>
        <end position="435"/>
    </location>
</feature>
<dbReference type="Pfam" id="PF00060">
    <property type="entry name" value="Lig_chan"/>
    <property type="match status" value="1"/>
</dbReference>
<feature type="transmembrane region" description="Helical" evidence="12">
    <location>
        <begin position="229"/>
        <end position="247"/>
    </location>
</feature>
<keyword evidence="3 12" id="KW-0812">Transmembrane</keyword>
<feature type="region of interest" description="Disordered" evidence="11">
    <location>
        <begin position="459"/>
        <end position="486"/>
    </location>
</feature>
<name>A0ABU6X4Y7_9FABA</name>
<reference evidence="14 15" key="1">
    <citation type="journal article" date="2023" name="Plants (Basel)">
        <title>Bridging the Gap: Combining Genomics and Transcriptomics Approaches to Understand Stylosanthes scabra, an Orphan Legume from the Brazilian Caatinga.</title>
        <authorList>
            <person name="Ferreira-Neto J.R.C."/>
            <person name="da Silva M.D."/>
            <person name="Binneck E."/>
            <person name="de Melo N.F."/>
            <person name="da Silva R.H."/>
            <person name="de Melo A.L.T.M."/>
            <person name="Pandolfi V."/>
            <person name="Bustamante F.O."/>
            <person name="Brasileiro-Vidal A.C."/>
            <person name="Benko-Iseppon A.M."/>
        </authorList>
    </citation>
    <scope>NUCLEOTIDE SEQUENCE [LARGE SCALE GENOMIC DNA]</scope>
    <source>
        <tissue evidence="14">Leaves</tissue>
    </source>
</reference>
<dbReference type="InterPro" id="IPR019594">
    <property type="entry name" value="Glu/Gly-bd"/>
</dbReference>
<feature type="compositionally biased region" description="Basic residues" evidence="11">
    <location>
        <begin position="477"/>
        <end position="486"/>
    </location>
</feature>
<comment type="subcellular location">
    <subcellularLocation>
        <location evidence="1">Membrane</location>
        <topology evidence="1">Multi-pass membrane protein</topology>
    </subcellularLocation>
</comment>
<comment type="caution">
    <text evidence="14">The sequence shown here is derived from an EMBL/GenBank/DDBJ whole genome shotgun (WGS) entry which is preliminary data.</text>
</comment>
<proteinExistence type="predicted"/>
<evidence type="ECO:0000256" key="1">
    <source>
        <dbReference type="ARBA" id="ARBA00004141"/>
    </source>
</evidence>
<keyword evidence="10" id="KW-0407">Ion channel</keyword>
<keyword evidence="2" id="KW-0813">Transport</keyword>
<dbReference type="EMBL" id="JASCZI010211451">
    <property type="protein sequence ID" value="MED6191588.1"/>
    <property type="molecule type" value="Genomic_DNA"/>
</dbReference>
<feature type="transmembrane region" description="Helical" evidence="12">
    <location>
        <begin position="7"/>
        <end position="23"/>
    </location>
</feature>